<keyword evidence="2" id="KW-1185">Reference proteome</keyword>
<gene>
    <name evidence="1" type="ORF">SLEP1_g7542</name>
</gene>
<dbReference type="EMBL" id="BPVZ01000007">
    <property type="protein sequence ID" value="GKU94000.1"/>
    <property type="molecule type" value="Genomic_DNA"/>
</dbReference>
<protein>
    <recommendedName>
        <fullName evidence="3">Secreted protein</fullName>
    </recommendedName>
</protein>
<comment type="caution">
    <text evidence="1">The sequence shown here is derived from an EMBL/GenBank/DDBJ whole genome shotgun (WGS) entry which is preliminary data.</text>
</comment>
<sequence>MDLALCNCTLSSFLFLCFISHSFSFSSYRWPPSGLAIWARDVLCGRSSVLVKRGWVPSVL</sequence>
<proteinExistence type="predicted"/>
<evidence type="ECO:0000313" key="2">
    <source>
        <dbReference type="Proteomes" id="UP001054252"/>
    </source>
</evidence>
<dbReference type="Proteomes" id="UP001054252">
    <property type="component" value="Unassembled WGS sequence"/>
</dbReference>
<organism evidence="1 2">
    <name type="scientific">Rubroshorea leprosula</name>
    <dbReference type="NCBI Taxonomy" id="152421"/>
    <lineage>
        <taxon>Eukaryota</taxon>
        <taxon>Viridiplantae</taxon>
        <taxon>Streptophyta</taxon>
        <taxon>Embryophyta</taxon>
        <taxon>Tracheophyta</taxon>
        <taxon>Spermatophyta</taxon>
        <taxon>Magnoliopsida</taxon>
        <taxon>eudicotyledons</taxon>
        <taxon>Gunneridae</taxon>
        <taxon>Pentapetalae</taxon>
        <taxon>rosids</taxon>
        <taxon>malvids</taxon>
        <taxon>Malvales</taxon>
        <taxon>Dipterocarpaceae</taxon>
        <taxon>Rubroshorea</taxon>
    </lineage>
</organism>
<name>A0AAV5I9P9_9ROSI</name>
<accession>A0AAV5I9P9</accession>
<evidence type="ECO:0000313" key="1">
    <source>
        <dbReference type="EMBL" id="GKU94000.1"/>
    </source>
</evidence>
<reference evidence="1 2" key="1">
    <citation type="journal article" date="2021" name="Commun. Biol.">
        <title>The genome of Shorea leprosula (Dipterocarpaceae) highlights the ecological relevance of drought in aseasonal tropical rainforests.</title>
        <authorList>
            <person name="Ng K.K.S."/>
            <person name="Kobayashi M.J."/>
            <person name="Fawcett J.A."/>
            <person name="Hatakeyama M."/>
            <person name="Paape T."/>
            <person name="Ng C.H."/>
            <person name="Ang C.C."/>
            <person name="Tnah L.H."/>
            <person name="Lee C.T."/>
            <person name="Nishiyama T."/>
            <person name="Sese J."/>
            <person name="O'Brien M.J."/>
            <person name="Copetti D."/>
            <person name="Mohd Noor M.I."/>
            <person name="Ong R.C."/>
            <person name="Putra M."/>
            <person name="Sireger I.Z."/>
            <person name="Indrioko S."/>
            <person name="Kosugi Y."/>
            <person name="Izuno A."/>
            <person name="Isagi Y."/>
            <person name="Lee S.L."/>
            <person name="Shimizu K.K."/>
        </authorList>
    </citation>
    <scope>NUCLEOTIDE SEQUENCE [LARGE SCALE GENOMIC DNA]</scope>
    <source>
        <strain evidence="1">214</strain>
    </source>
</reference>
<evidence type="ECO:0008006" key="3">
    <source>
        <dbReference type="Google" id="ProtNLM"/>
    </source>
</evidence>
<dbReference type="AlphaFoldDB" id="A0AAV5I9P9"/>